<feature type="chain" id="PRO_5043646295" evidence="2">
    <location>
        <begin position="38"/>
        <end position="436"/>
    </location>
</feature>
<dbReference type="InterPro" id="IPR025924">
    <property type="entry name" value="YHYH_dom"/>
</dbReference>
<name>A0AAX4PHM2_9CHLO</name>
<evidence type="ECO:0000259" key="3">
    <source>
        <dbReference type="Pfam" id="PF14240"/>
    </source>
</evidence>
<feature type="signal peptide" evidence="2">
    <location>
        <begin position="1"/>
        <end position="37"/>
    </location>
</feature>
<dbReference type="AlphaFoldDB" id="A0AAX4PHM2"/>
<gene>
    <name evidence="4" type="ORF">HKI87_13g72740</name>
</gene>
<evidence type="ECO:0000256" key="2">
    <source>
        <dbReference type="SAM" id="SignalP"/>
    </source>
</evidence>
<dbReference type="Proteomes" id="UP001472866">
    <property type="component" value="Chromosome 13"/>
</dbReference>
<feature type="transmembrane region" description="Helical" evidence="1">
    <location>
        <begin position="412"/>
        <end position="435"/>
    </location>
</feature>
<protein>
    <submittedName>
        <fullName evidence="4">YHYH domain-containing protein</fullName>
    </submittedName>
</protein>
<evidence type="ECO:0000313" key="5">
    <source>
        <dbReference type="Proteomes" id="UP001472866"/>
    </source>
</evidence>
<keyword evidence="5" id="KW-1185">Reference proteome</keyword>
<keyword evidence="1" id="KW-1133">Transmembrane helix</keyword>
<feature type="domain" description="YHYH" evidence="3">
    <location>
        <begin position="227"/>
        <end position="275"/>
    </location>
</feature>
<dbReference type="Pfam" id="PF14240">
    <property type="entry name" value="YHYH"/>
    <property type="match status" value="1"/>
</dbReference>
<organism evidence="4 5">
    <name type="scientific">Chloropicon roscoffensis</name>
    <dbReference type="NCBI Taxonomy" id="1461544"/>
    <lineage>
        <taxon>Eukaryota</taxon>
        <taxon>Viridiplantae</taxon>
        <taxon>Chlorophyta</taxon>
        <taxon>Chloropicophyceae</taxon>
        <taxon>Chloropicales</taxon>
        <taxon>Chloropicaceae</taxon>
        <taxon>Chloropicon</taxon>
    </lineage>
</organism>
<sequence>MRCRISASVWPLGRSRIVAFALLFCTTSSLFLASVSAQECTIADGTTCAHDGSTNEVYKTLTYSTETGKFSGKIVTNLCADHAYGDQDVHGNGAKKHQASCVEKTFPDSAYESGPSPAPLLGPVGMSYSGGIYIYGYGPLSLSFVSTPGLDACGGYPQAGFPQLTSADKLQKPSNASAFSCPATRRPFEAGFRKGQICDDGDCAAGTDVPLCEEELSYECGGSYDTSKLLDSCGGHAKPYHYHTDLTCNYNSSDSSKHSPLIGIALDGHGIYGLHEGTAAAPVLDACGGHYGNVSGDFSENGELGEHCAYHYHTTTSAPFTVGCFGPVSSLDECRALFPDTCGDGEVSITTANGTIQYDLFCPCYQHSTEVPDSCPGAPAPAPAPTIDACLEGVGACLDYIKDARTQGGDSAAFGGFGGTLLALVALVMAALAALQ</sequence>
<keyword evidence="2" id="KW-0732">Signal</keyword>
<proteinExistence type="predicted"/>
<accession>A0AAX4PHM2</accession>
<keyword evidence="1" id="KW-0472">Membrane</keyword>
<evidence type="ECO:0000256" key="1">
    <source>
        <dbReference type="SAM" id="Phobius"/>
    </source>
</evidence>
<dbReference type="EMBL" id="CP151513">
    <property type="protein sequence ID" value="WZN65712.1"/>
    <property type="molecule type" value="Genomic_DNA"/>
</dbReference>
<evidence type="ECO:0000313" key="4">
    <source>
        <dbReference type="EMBL" id="WZN65712.1"/>
    </source>
</evidence>
<reference evidence="4 5" key="1">
    <citation type="submission" date="2024-03" db="EMBL/GenBank/DDBJ databases">
        <title>Complete genome sequence of the green alga Chloropicon roscoffensis RCC1871.</title>
        <authorList>
            <person name="Lemieux C."/>
            <person name="Pombert J.-F."/>
            <person name="Otis C."/>
            <person name="Turmel M."/>
        </authorList>
    </citation>
    <scope>NUCLEOTIDE SEQUENCE [LARGE SCALE GENOMIC DNA]</scope>
    <source>
        <strain evidence="4 5">RCC1871</strain>
    </source>
</reference>
<keyword evidence="1" id="KW-0812">Transmembrane</keyword>